<gene>
    <name evidence="7" type="ORF">BLEM_1198</name>
</gene>
<dbReference type="STRING" id="1603886.GCA_001895165_00733"/>
<feature type="transmembrane region" description="Helical" evidence="5">
    <location>
        <begin position="93"/>
        <end position="114"/>
    </location>
</feature>
<feature type="transmembrane region" description="Helical" evidence="5">
    <location>
        <begin position="120"/>
        <end position="141"/>
    </location>
</feature>
<keyword evidence="2 5" id="KW-0812">Transmembrane</keyword>
<organism evidence="7 8">
    <name type="scientific">Bifidobacterium lemurum</name>
    <dbReference type="NCBI Taxonomy" id="1603886"/>
    <lineage>
        <taxon>Bacteria</taxon>
        <taxon>Bacillati</taxon>
        <taxon>Actinomycetota</taxon>
        <taxon>Actinomycetes</taxon>
        <taxon>Bifidobacteriales</taxon>
        <taxon>Bifidobacteriaceae</taxon>
        <taxon>Bifidobacterium</taxon>
    </lineage>
</organism>
<feature type="transmembrane region" description="Helical" evidence="5">
    <location>
        <begin position="370"/>
        <end position="392"/>
    </location>
</feature>
<feature type="transmembrane region" description="Helical" evidence="5">
    <location>
        <begin position="332"/>
        <end position="349"/>
    </location>
</feature>
<feature type="domain" description="Major facilitator superfamily (MFS) profile" evidence="6">
    <location>
        <begin position="12"/>
        <end position="421"/>
    </location>
</feature>
<evidence type="ECO:0000256" key="1">
    <source>
        <dbReference type="ARBA" id="ARBA00004651"/>
    </source>
</evidence>
<feature type="transmembrane region" description="Helical" evidence="5">
    <location>
        <begin position="21"/>
        <end position="43"/>
    </location>
</feature>
<feature type="transmembrane region" description="Helical" evidence="5">
    <location>
        <begin position="58"/>
        <end position="81"/>
    </location>
</feature>
<reference evidence="7 8" key="1">
    <citation type="journal article" date="2017" name="BMC Genomics">
        <title>Comparative genomic and phylogenomic analyses of the Bifidobacteriaceae family.</title>
        <authorList>
            <person name="Lugli G.A."/>
            <person name="Milani C."/>
            <person name="Turroni F."/>
            <person name="Duranti S."/>
            <person name="Mancabelli L."/>
            <person name="Mangifesta M."/>
            <person name="Ferrario C."/>
            <person name="Modesto M."/>
            <person name="Mattarelli P."/>
            <person name="Jiri K."/>
            <person name="van Sinderen D."/>
            <person name="Ventura M."/>
        </authorList>
    </citation>
    <scope>NUCLEOTIDE SEQUENCE [LARGE SCALE GENOMIC DNA]</scope>
    <source>
        <strain evidence="7 8">DSM 28807</strain>
    </source>
</reference>
<dbReference type="Pfam" id="PF07690">
    <property type="entry name" value="MFS_1"/>
    <property type="match status" value="1"/>
</dbReference>
<proteinExistence type="predicted"/>
<dbReference type="PROSITE" id="PS50850">
    <property type="entry name" value="MFS"/>
    <property type="match status" value="1"/>
</dbReference>
<dbReference type="Gene3D" id="1.20.1250.20">
    <property type="entry name" value="MFS general substrate transporter like domains"/>
    <property type="match status" value="2"/>
</dbReference>
<sequence>MSTTDNQPTGKTKLGVSGYRFLSGFGIYAILQNMGFYMIAAVLMPQRLKDIGIDNPDALLGVINGAGAMISLFVNVFVGAMSDRTRSRLGRRTPWYLAGAVIAAVSFYAIGVPTTGTGVLLAYCFANVGQNMMTAPIVATLSDRVPEKNRGTISAAYGGGITVGQAMGTFLASLFISQTHIGFVCAGAMYIFAGAMAFLLMPREPRNDLDPKPQQQESLWKIIVRAFTPPIKGAGDFWKAFVCRTCLIVAYQMIASYQLYILQNHLGQSKTQAAGVISTMSIITMVVAFVASVTSGPISDLIGRRKPPVIFACGLYAIGIAMPWLIPNTLGMYLFAGIAGFGYGMYMAVDQALNVDVLPDKKNAGKDLGFLNVASCAGQAIGSGITSTLVTVTGSYNPVFPVAIAIAVVAALSVIGIKRVK</sequence>
<dbReference type="GO" id="GO:0022857">
    <property type="term" value="F:transmembrane transporter activity"/>
    <property type="evidence" value="ECO:0007669"/>
    <property type="project" value="InterPro"/>
</dbReference>
<dbReference type="InterPro" id="IPR005829">
    <property type="entry name" value="Sugar_transporter_CS"/>
</dbReference>
<evidence type="ECO:0000259" key="6">
    <source>
        <dbReference type="PROSITE" id="PS50850"/>
    </source>
</evidence>
<dbReference type="PANTHER" id="PTHR23528">
    <property type="match status" value="1"/>
</dbReference>
<comment type="subcellular location">
    <subcellularLocation>
        <location evidence="1">Cell membrane</location>
        <topology evidence="1">Multi-pass membrane protein</topology>
    </subcellularLocation>
</comment>
<keyword evidence="3 5" id="KW-1133">Transmembrane helix</keyword>
<evidence type="ECO:0000256" key="2">
    <source>
        <dbReference type="ARBA" id="ARBA00022692"/>
    </source>
</evidence>
<dbReference type="AlphaFoldDB" id="A0A261FRX4"/>
<feature type="transmembrane region" description="Helical" evidence="5">
    <location>
        <begin position="241"/>
        <end position="261"/>
    </location>
</feature>
<evidence type="ECO:0000313" key="7">
    <source>
        <dbReference type="EMBL" id="OZG61889.1"/>
    </source>
</evidence>
<feature type="transmembrane region" description="Helical" evidence="5">
    <location>
        <begin position="308"/>
        <end position="326"/>
    </location>
</feature>
<dbReference type="SUPFAM" id="SSF103473">
    <property type="entry name" value="MFS general substrate transporter"/>
    <property type="match status" value="1"/>
</dbReference>
<evidence type="ECO:0000256" key="3">
    <source>
        <dbReference type="ARBA" id="ARBA00022989"/>
    </source>
</evidence>
<dbReference type="PANTHER" id="PTHR23528:SF1">
    <property type="entry name" value="MAJOR FACILITATOR SUPERFAMILY (MFS) PROFILE DOMAIN-CONTAINING PROTEIN"/>
    <property type="match status" value="1"/>
</dbReference>
<feature type="transmembrane region" description="Helical" evidence="5">
    <location>
        <begin position="181"/>
        <end position="201"/>
    </location>
</feature>
<feature type="transmembrane region" description="Helical" evidence="5">
    <location>
        <begin position="153"/>
        <end position="175"/>
    </location>
</feature>
<dbReference type="GO" id="GO:0005886">
    <property type="term" value="C:plasma membrane"/>
    <property type="evidence" value="ECO:0007669"/>
    <property type="project" value="UniProtKB-SubCell"/>
</dbReference>
<dbReference type="OrthoDB" id="7584869at2"/>
<feature type="transmembrane region" description="Helical" evidence="5">
    <location>
        <begin position="398"/>
        <end position="417"/>
    </location>
</feature>
<feature type="transmembrane region" description="Helical" evidence="5">
    <location>
        <begin position="273"/>
        <end position="296"/>
    </location>
</feature>
<keyword evidence="4 5" id="KW-0472">Membrane</keyword>
<name>A0A261FRX4_9BIFI</name>
<comment type="caution">
    <text evidence="7">The sequence shown here is derived from an EMBL/GenBank/DDBJ whole genome shotgun (WGS) entry which is preliminary data.</text>
</comment>
<dbReference type="InterPro" id="IPR020846">
    <property type="entry name" value="MFS_dom"/>
</dbReference>
<evidence type="ECO:0000256" key="5">
    <source>
        <dbReference type="SAM" id="Phobius"/>
    </source>
</evidence>
<evidence type="ECO:0000313" key="8">
    <source>
        <dbReference type="Proteomes" id="UP000216352"/>
    </source>
</evidence>
<dbReference type="RefSeq" id="WP_072724646.1">
    <property type="nucleotide sequence ID" value="NZ_BDIS01000011.1"/>
</dbReference>
<dbReference type="EMBL" id="MWWX01000007">
    <property type="protein sequence ID" value="OZG61889.1"/>
    <property type="molecule type" value="Genomic_DNA"/>
</dbReference>
<dbReference type="InterPro" id="IPR036259">
    <property type="entry name" value="MFS_trans_sf"/>
</dbReference>
<evidence type="ECO:0000256" key="4">
    <source>
        <dbReference type="ARBA" id="ARBA00023136"/>
    </source>
</evidence>
<protein>
    <submittedName>
        <fullName evidence="7">Transporter</fullName>
    </submittedName>
</protein>
<accession>A0A261FRX4</accession>
<keyword evidence="8" id="KW-1185">Reference proteome</keyword>
<dbReference type="InterPro" id="IPR011701">
    <property type="entry name" value="MFS"/>
</dbReference>
<dbReference type="PROSITE" id="PS00216">
    <property type="entry name" value="SUGAR_TRANSPORT_1"/>
    <property type="match status" value="1"/>
</dbReference>
<dbReference type="Proteomes" id="UP000216352">
    <property type="component" value="Unassembled WGS sequence"/>
</dbReference>